<evidence type="ECO:0000256" key="6">
    <source>
        <dbReference type="RuleBase" id="RU000304"/>
    </source>
</evidence>
<organism evidence="9">
    <name type="scientific">Selaginella moellendorffii</name>
    <name type="common">Spikemoss</name>
    <dbReference type="NCBI Taxonomy" id="88036"/>
    <lineage>
        <taxon>Eukaryota</taxon>
        <taxon>Viridiplantae</taxon>
        <taxon>Streptophyta</taxon>
        <taxon>Embryophyta</taxon>
        <taxon>Tracheophyta</taxon>
        <taxon>Lycopodiopsida</taxon>
        <taxon>Selaginellales</taxon>
        <taxon>Selaginellaceae</taxon>
        <taxon>Selaginella</taxon>
    </lineage>
</organism>
<evidence type="ECO:0000256" key="1">
    <source>
        <dbReference type="ARBA" id="ARBA00022679"/>
    </source>
</evidence>
<dbReference type="PIRSF" id="PIRSF000654">
    <property type="entry name" value="Integrin-linked_kinase"/>
    <property type="match status" value="1"/>
</dbReference>
<dbReference type="PANTHER" id="PTHR44329:SF260">
    <property type="entry name" value="PROTEIN KINASE DOMAIN-CONTAINING PROTEIN"/>
    <property type="match status" value="1"/>
</dbReference>
<evidence type="ECO:0000256" key="4">
    <source>
        <dbReference type="ARBA" id="ARBA00022840"/>
    </source>
</evidence>
<dbReference type="PROSITE" id="PS50011">
    <property type="entry name" value="PROTEIN_KINASE_DOM"/>
    <property type="match status" value="1"/>
</dbReference>
<dbReference type="AlphaFoldDB" id="D8SID3"/>
<keyword evidence="3" id="KW-0418">Kinase</keyword>
<reference evidence="8 9" key="1">
    <citation type="journal article" date="2011" name="Science">
        <title>The Selaginella genome identifies genetic changes associated with the evolution of vascular plants.</title>
        <authorList>
            <person name="Banks J.A."/>
            <person name="Nishiyama T."/>
            <person name="Hasebe M."/>
            <person name="Bowman J.L."/>
            <person name="Gribskov M."/>
            <person name="dePamphilis C."/>
            <person name="Albert V.A."/>
            <person name="Aono N."/>
            <person name="Aoyama T."/>
            <person name="Ambrose B.A."/>
            <person name="Ashton N.W."/>
            <person name="Axtell M.J."/>
            <person name="Barker E."/>
            <person name="Barker M.S."/>
            <person name="Bennetzen J.L."/>
            <person name="Bonawitz N.D."/>
            <person name="Chapple C."/>
            <person name="Cheng C."/>
            <person name="Correa L.G."/>
            <person name="Dacre M."/>
            <person name="DeBarry J."/>
            <person name="Dreyer I."/>
            <person name="Elias M."/>
            <person name="Engstrom E.M."/>
            <person name="Estelle M."/>
            <person name="Feng L."/>
            <person name="Finet C."/>
            <person name="Floyd S.K."/>
            <person name="Frommer W.B."/>
            <person name="Fujita T."/>
            <person name="Gramzow L."/>
            <person name="Gutensohn M."/>
            <person name="Harholt J."/>
            <person name="Hattori M."/>
            <person name="Heyl A."/>
            <person name="Hirai T."/>
            <person name="Hiwatashi Y."/>
            <person name="Ishikawa M."/>
            <person name="Iwata M."/>
            <person name="Karol K.G."/>
            <person name="Koehler B."/>
            <person name="Kolukisaoglu U."/>
            <person name="Kubo M."/>
            <person name="Kurata T."/>
            <person name="Lalonde S."/>
            <person name="Li K."/>
            <person name="Li Y."/>
            <person name="Litt A."/>
            <person name="Lyons E."/>
            <person name="Manning G."/>
            <person name="Maruyama T."/>
            <person name="Michael T.P."/>
            <person name="Mikami K."/>
            <person name="Miyazaki S."/>
            <person name="Morinaga S."/>
            <person name="Murata T."/>
            <person name="Mueller-Roeber B."/>
            <person name="Nelson D.R."/>
            <person name="Obara M."/>
            <person name="Oguri Y."/>
            <person name="Olmstead R.G."/>
            <person name="Onodera N."/>
            <person name="Petersen B.L."/>
            <person name="Pils B."/>
            <person name="Prigge M."/>
            <person name="Rensing S.A."/>
            <person name="Riano-Pachon D.M."/>
            <person name="Roberts A.W."/>
            <person name="Sato Y."/>
            <person name="Scheller H.V."/>
            <person name="Schulz B."/>
            <person name="Schulz C."/>
            <person name="Shakirov E.V."/>
            <person name="Shibagaki N."/>
            <person name="Shinohara N."/>
            <person name="Shippen D.E."/>
            <person name="Soerensen I."/>
            <person name="Sotooka R."/>
            <person name="Sugimoto N."/>
            <person name="Sugita M."/>
            <person name="Sumikawa N."/>
            <person name="Tanurdzic M."/>
            <person name="Theissen G."/>
            <person name="Ulvskov P."/>
            <person name="Wakazuki S."/>
            <person name="Weng J.K."/>
            <person name="Willats W.W."/>
            <person name="Wipf D."/>
            <person name="Wolf P.G."/>
            <person name="Yang L."/>
            <person name="Zimmer A.D."/>
            <person name="Zhu Q."/>
            <person name="Mitros T."/>
            <person name="Hellsten U."/>
            <person name="Loque D."/>
            <person name="Otillar R."/>
            <person name="Salamov A."/>
            <person name="Schmutz J."/>
            <person name="Shapiro H."/>
            <person name="Lindquist E."/>
            <person name="Lucas S."/>
            <person name="Rokhsar D."/>
            <person name="Grigoriev I.V."/>
        </authorList>
    </citation>
    <scope>NUCLEOTIDE SEQUENCE [LARGE SCALE GENOMIC DNA]</scope>
</reference>
<comment type="similarity">
    <text evidence="6">Belongs to the protein kinase superfamily.</text>
</comment>
<dbReference type="HOGENOM" id="CLU_000288_7_35_1"/>
<dbReference type="SUPFAM" id="SSF56112">
    <property type="entry name" value="Protein kinase-like (PK-like)"/>
    <property type="match status" value="1"/>
</dbReference>
<feature type="binding site" evidence="5">
    <location>
        <position position="26"/>
    </location>
    <ligand>
        <name>ATP</name>
        <dbReference type="ChEBI" id="CHEBI:30616"/>
    </ligand>
</feature>
<dbReference type="GO" id="GO:0005524">
    <property type="term" value="F:ATP binding"/>
    <property type="evidence" value="ECO:0007669"/>
    <property type="project" value="UniProtKB-UniRule"/>
</dbReference>
<dbReference type="InterPro" id="IPR000719">
    <property type="entry name" value="Prot_kinase_dom"/>
</dbReference>
<dbReference type="KEGG" id="smo:SELMODRAFT_117448"/>
<feature type="domain" description="Protein kinase" evidence="7">
    <location>
        <begin position="1"/>
        <end position="278"/>
    </location>
</feature>
<dbReference type="PROSITE" id="PS00107">
    <property type="entry name" value="PROTEIN_KINASE_ATP"/>
    <property type="match status" value="1"/>
</dbReference>
<evidence type="ECO:0000313" key="8">
    <source>
        <dbReference type="EMBL" id="EFJ15950.1"/>
    </source>
</evidence>
<keyword evidence="9" id="KW-1185">Reference proteome</keyword>
<evidence type="ECO:0000259" key="7">
    <source>
        <dbReference type="PROSITE" id="PS50011"/>
    </source>
</evidence>
<dbReference type="EMBL" id="GL377621">
    <property type="protein sequence ID" value="EFJ15950.1"/>
    <property type="molecule type" value="Genomic_DNA"/>
</dbReference>
<evidence type="ECO:0000256" key="5">
    <source>
        <dbReference type="PROSITE-ProRule" id="PRU10141"/>
    </source>
</evidence>
<protein>
    <recommendedName>
        <fullName evidence="7">Protein kinase domain-containing protein</fullName>
    </recommendedName>
</protein>
<dbReference type="PANTHER" id="PTHR44329">
    <property type="entry name" value="SERINE/THREONINE-PROTEIN KINASE TNNI3K-RELATED"/>
    <property type="match status" value="1"/>
</dbReference>
<keyword evidence="2 5" id="KW-0547">Nucleotide-binding</keyword>
<keyword evidence="1" id="KW-0808">Transferase</keyword>
<dbReference type="GO" id="GO:0007165">
    <property type="term" value="P:signal transduction"/>
    <property type="evidence" value="ECO:0000318"/>
    <property type="project" value="GO_Central"/>
</dbReference>
<dbReference type="OMA" id="ICWELEC"/>
<dbReference type="Proteomes" id="UP000001514">
    <property type="component" value="Unassembled WGS sequence"/>
</dbReference>
<dbReference type="InterPro" id="IPR017441">
    <property type="entry name" value="Protein_kinase_ATP_BS"/>
</dbReference>
<gene>
    <name evidence="8" type="ORF">SELMODRAFT_117448</name>
</gene>
<dbReference type="Gramene" id="EFJ15950">
    <property type="protein sequence ID" value="EFJ15950"/>
    <property type="gene ID" value="SELMODRAFT_117448"/>
</dbReference>
<dbReference type="STRING" id="88036.D8SID3"/>
<sequence>MGSVLGCGSYAAVQEVQAFGQRYALKLFKDDASFVREAALHLQLQHPHIVQVLGHVELKRDSDLKYGLLLELMEAGNLESYINKSKQRSGFAPPFSALVCVDMMLQIARGLKYLHSLQIIHRDVKPSNILLTRAPGSSPSGLLLKLADFGTAKTVECSDQAHTSKRGTGFYRAPEVMVPDRGGGDEFCARYTLKADVYSFGMTCYSILTGEVPFCETRGVDIKKIKGSWMKPGVRPSLPGYVNTLLGGVVQQCWSSNPEMRQCFQEICWELECIRCYLSGSTAIESSSKPTATQRGNLLLA</sequence>
<name>D8SID3_SELML</name>
<evidence type="ECO:0000256" key="2">
    <source>
        <dbReference type="ARBA" id="ARBA00022741"/>
    </source>
</evidence>
<dbReference type="Gene3D" id="1.10.510.10">
    <property type="entry name" value="Transferase(Phosphotransferase) domain 1"/>
    <property type="match status" value="1"/>
</dbReference>
<keyword evidence="4 5" id="KW-0067">ATP-binding</keyword>
<dbReference type="InterPro" id="IPR051681">
    <property type="entry name" value="Ser/Thr_Kinases-Pseudokinases"/>
</dbReference>
<dbReference type="GO" id="GO:0004674">
    <property type="term" value="F:protein serine/threonine kinase activity"/>
    <property type="evidence" value="ECO:0000318"/>
    <property type="project" value="GO_Central"/>
</dbReference>
<dbReference type="eggNOG" id="KOG0192">
    <property type="taxonomic scope" value="Eukaryota"/>
</dbReference>
<dbReference type="Pfam" id="PF00069">
    <property type="entry name" value="Pkinase"/>
    <property type="match status" value="1"/>
</dbReference>
<dbReference type="OrthoDB" id="4062651at2759"/>
<dbReference type="InParanoid" id="D8SID3"/>
<accession>D8SID3</accession>
<keyword evidence="6" id="KW-0723">Serine/threonine-protein kinase</keyword>
<evidence type="ECO:0000313" key="9">
    <source>
        <dbReference type="Proteomes" id="UP000001514"/>
    </source>
</evidence>
<dbReference type="InterPro" id="IPR008271">
    <property type="entry name" value="Ser/Thr_kinase_AS"/>
</dbReference>
<evidence type="ECO:0000256" key="3">
    <source>
        <dbReference type="ARBA" id="ARBA00022777"/>
    </source>
</evidence>
<dbReference type="PROSITE" id="PS00108">
    <property type="entry name" value="PROTEIN_KINASE_ST"/>
    <property type="match status" value="1"/>
</dbReference>
<dbReference type="SMART" id="SM00220">
    <property type="entry name" value="S_TKc"/>
    <property type="match status" value="1"/>
</dbReference>
<proteinExistence type="inferred from homology"/>
<dbReference type="InterPro" id="IPR011009">
    <property type="entry name" value="Kinase-like_dom_sf"/>
</dbReference>